<keyword evidence="2" id="KW-1133">Transmembrane helix</keyword>
<protein>
    <submittedName>
        <fullName evidence="4">4273_t:CDS:1</fullName>
    </submittedName>
</protein>
<evidence type="ECO:0000313" key="4">
    <source>
        <dbReference type="EMBL" id="CAG8716795.1"/>
    </source>
</evidence>
<dbReference type="Pfam" id="PF11875">
    <property type="entry name" value="DnaJ-like_C11_C"/>
    <property type="match status" value="1"/>
</dbReference>
<feature type="transmembrane region" description="Helical" evidence="2">
    <location>
        <begin position="17"/>
        <end position="37"/>
    </location>
</feature>
<dbReference type="EMBL" id="CAJVPZ010023784">
    <property type="protein sequence ID" value="CAG8716795.1"/>
    <property type="molecule type" value="Genomic_DNA"/>
</dbReference>
<name>A0A9N9I1U1_9GLOM</name>
<keyword evidence="1" id="KW-0143">Chaperone</keyword>
<dbReference type="AlphaFoldDB" id="A0A9N9I1U1"/>
<keyword evidence="5" id="KW-1185">Reference proteome</keyword>
<keyword evidence="2" id="KW-0812">Transmembrane</keyword>
<feature type="domain" description="DnaJ-like protein C11 C-terminal" evidence="3">
    <location>
        <begin position="58"/>
        <end position="137"/>
    </location>
</feature>
<evidence type="ECO:0000259" key="3">
    <source>
        <dbReference type="Pfam" id="PF11875"/>
    </source>
</evidence>
<dbReference type="OrthoDB" id="10250354at2759"/>
<dbReference type="GO" id="GO:0005739">
    <property type="term" value="C:mitochondrion"/>
    <property type="evidence" value="ECO:0007669"/>
    <property type="project" value="GOC"/>
</dbReference>
<reference evidence="4" key="1">
    <citation type="submission" date="2021-06" db="EMBL/GenBank/DDBJ databases">
        <authorList>
            <person name="Kallberg Y."/>
            <person name="Tangrot J."/>
            <person name="Rosling A."/>
        </authorList>
    </citation>
    <scope>NUCLEOTIDE SEQUENCE</scope>
    <source>
        <strain evidence="4">IN212</strain>
    </source>
</reference>
<accession>A0A9N9I1U1</accession>
<proteinExistence type="predicted"/>
<comment type="caution">
    <text evidence="4">The sequence shown here is derived from an EMBL/GenBank/DDBJ whole genome shotgun (WGS) entry which is preliminary data.</text>
</comment>
<gene>
    <name evidence="4" type="ORF">RFULGI_LOCUS11198</name>
</gene>
<dbReference type="InterPro" id="IPR052243">
    <property type="entry name" value="Mito_inner_membrane_organizer"/>
</dbReference>
<dbReference type="InterPro" id="IPR024586">
    <property type="entry name" value="DnaJ-like_C11_C"/>
</dbReference>
<dbReference type="Proteomes" id="UP000789396">
    <property type="component" value="Unassembled WGS sequence"/>
</dbReference>
<organism evidence="4 5">
    <name type="scientific">Racocetra fulgida</name>
    <dbReference type="NCBI Taxonomy" id="60492"/>
    <lineage>
        <taxon>Eukaryota</taxon>
        <taxon>Fungi</taxon>
        <taxon>Fungi incertae sedis</taxon>
        <taxon>Mucoromycota</taxon>
        <taxon>Glomeromycotina</taxon>
        <taxon>Glomeromycetes</taxon>
        <taxon>Diversisporales</taxon>
        <taxon>Gigasporaceae</taxon>
        <taxon>Racocetra</taxon>
    </lineage>
</organism>
<sequence>QKITVPIHVSSEYNLKIVLWGTLLPVITIVAIEQTILGPRRKKKAAEYESTTFTLIFNAEDAIRLLQPSVERKIEAEMTKNNGLIILEAWYGNFSHIKEASTENHYDDVFDVKIPIQALVFESQLIIPGGRSKVNLLLIKW</sequence>
<evidence type="ECO:0000313" key="5">
    <source>
        <dbReference type="Proteomes" id="UP000789396"/>
    </source>
</evidence>
<evidence type="ECO:0000256" key="2">
    <source>
        <dbReference type="SAM" id="Phobius"/>
    </source>
</evidence>
<dbReference type="PANTHER" id="PTHR44157">
    <property type="entry name" value="DNAJ HOMOLOG SUBFAMILY C MEMBER 11"/>
    <property type="match status" value="1"/>
</dbReference>
<feature type="non-terminal residue" evidence="4">
    <location>
        <position position="141"/>
    </location>
</feature>
<keyword evidence="2" id="KW-0472">Membrane</keyword>
<dbReference type="PANTHER" id="PTHR44157:SF1">
    <property type="entry name" value="DNAJ HOMOLOG SUBFAMILY C MEMBER 11"/>
    <property type="match status" value="1"/>
</dbReference>
<evidence type="ECO:0000256" key="1">
    <source>
        <dbReference type="ARBA" id="ARBA00023186"/>
    </source>
</evidence>
<dbReference type="GO" id="GO:0042407">
    <property type="term" value="P:cristae formation"/>
    <property type="evidence" value="ECO:0007669"/>
    <property type="project" value="TreeGrafter"/>
</dbReference>